<dbReference type="Pfam" id="PF13770">
    <property type="entry name" value="DUF4169"/>
    <property type="match status" value="1"/>
</dbReference>
<evidence type="ECO:0008006" key="3">
    <source>
        <dbReference type="Google" id="ProtNLM"/>
    </source>
</evidence>
<feature type="region of interest" description="Disordered" evidence="1">
    <location>
        <begin position="13"/>
        <end position="63"/>
    </location>
</feature>
<dbReference type="InterPro" id="IPR025227">
    <property type="entry name" value="DUF4169"/>
</dbReference>
<dbReference type="AlphaFoldDB" id="A0A160THV7"/>
<sequence length="63" mass="7076">MAEIINLRIARKARARAAKDTTASANRLQFGRSGQDKRAARDEQARLDRTLDGARRDPDPKLD</sequence>
<evidence type="ECO:0000256" key="1">
    <source>
        <dbReference type="SAM" id="MobiDB-lite"/>
    </source>
</evidence>
<reference evidence="2" key="1">
    <citation type="submission" date="2015-10" db="EMBL/GenBank/DDBJ databases">
        <authorList>
            <person name="Gilbert D.G."/>
        </authorList>
    </citation>
    <scope>NUCLEOTIDE SEQUENCE</scope>
</reference>
<feature type="compositionally biased region" description="Basic and acidic residues" evidence="1">
    <location>
        <begin position="34"/>
        <end position="63"/>
    </location>
</feature>
<organism evidence="2">
    <name type="scientific">hydrothermal vent metagenome</name>
    <dbReference type="NCBI Taxonomy" id="652676"/>
    <lineage>
        <taxon>unclassified sequences</taxon>
        <taxon>metagenomes</taxon>
        <taxon>ecological metagenomes</taxon>
    </lineage>
</organism>
<gene>
    <name evidence="2" type="ORF">MGWOODY_Smn2572</name>
</gene>
<proteinExistence type="predicted"/>
<name>A0A160THV7_9ZZZZ</name>
<protein>
    <recommendedName>
        <fullName evidence="3">DUF4169 family protein</fullName>
    </recommendedName>
</protein>
<accession>A0A160THV7</accession>
<dbReference type="EMBL" id="CZQE01000072">
    <property type="protein sequence ID" value="CUS43668.1"/>
    <property type="molecule type" value="Genomic_DNA"/>
</dbReference>
<evidence type="ECO:0000313" key="2">
    <source>
        <dbReference type="EMBL" id="CUS43668.1"/>
    </source>
</evidence>